<dbReference type="PANTHER" id="PTHR43557:SF2">
    <property type="entry name" value="RIESKE DOMAIN-CONTAINING PROTEIN-RELATED"/>
    <property type="match status" value="1"/>
</dbReference>
<feature type="domain" description="Reductase C-terminal" evidence="7">
    <location>
        <begin position="326"/>
        <end position="393"/>
    </location>
</feature>
<evidence type="ECO:0000256" key="2">
    <source>
        <dbReference type="ARBA" id="ARBA00022630"/>
    </source>
</evidence>
<sequence>MRKRERVVVVGGGVAGLRTAERLRELGFNDEIVIVGAESGKPYHRPPLSKQLLCGKLRPSDLVLPSYTELDATWRLGTPVLGMDARRQVVVLQGGEEIRYDGLVIATGVEPRHLPGVPIQDPRVHYLYTVDDSLALRANLQRTRRPLVVMGAGFIGCELASTAHHLGREVTIVGRSKVLLGKAVGPQLAERITALHQGNGVQLALGEKVLHWHPQDQGVVMNLSSGKVIVAGAVVVCAGSVPSVNWLRGSGLTVDDGVVCEPTCHVLGRGDVVAAGDVAKWPNLRFSNKPRRVEHWLNAIEMGRHAAESLLAGRAAAKPFTPIPRFWSEQHGMRIQGAGIPALGEDTVQLLPSGRGDQSVTGFVADGRLVGLVALNSPQALLSWQAELDRQTAPRLHGPEREQAGQEPVTRDSVARDSVEVLAPEPARRPGPPPGPTRSVDHPSGPLPRPNRSVDHPSVPVPTRSVDHPSGPLPVPGRVVEPVPSRVRAAEPAARTPGPVPVAGLARRIRAESPSQPQPRPGPRAAHTPAPYPAPVATDYGGLHAATELGGPPLRSASPRGNPRRGPDLDAATEQVGWERLVPGPVTPPPFPVPLRAAPQPPTREWEELRAPTNGISRQGRRRRA</sequence>
<dbReference type="InterPro" id="IPR023753">
    <property type="entry name" value="FAD/NAD-binding_dom"/>
</dbReference>
<feature type="compositionally biased region" description="Basic and acidic residues" evidence="5">
    <location>
        <begin position="395"/>
        <end position="419"/>
    </location>
</feature>
<dbReference type="Pfam" id="PF14759">
    <property type="entry name" value="Reductase_C"/>
    <property type="match status" value="1"/>
</dbReference>
<evidence type="ECO:0000313" key="8">
    <source>
        <dbReference type="EMBL" id="MBP2472802.1"/>
    </source>
</evidence>
<comment type="cofactor">
    <cofactor evidence="1">
        <name>FAD</name>
        <dbReference type="ChEBI" id="CHEBI:57692"/>
    </cofactor>
</comment>
<evidence type="ECO:0000256" key="1">
    <source>
        <dbReference type="ARBA" id="ARBA00001974"/>
    </source>
</evidence>
<keyword evidence="3" id="KW-0274">FAD</keyword>
<reference evidence="8 9" key="1">
    <citation type="submission" date="2021-03" db="EMBL/GenBank/DDBJ databases">
        <title>Sequencing the genomes of 1000 actinobacteria strains.</title>
        <authorList>
            <person name="Klenk H.-P."/>
        </authorList>
    </citation>
    <scope>NUCLEOTIDE SEQUENCE [LARGE SCALE GENOMIC DNA]</scope>
    <source>
        <strain evidence="8 9">DSM 44580</strain>
    </source>
</reference>
<feature type="region of interest" description="Disordered" evidence="5">
    <location>
        <begin position="395"/>
        <end position="625"/>
    </location>
</feature>
<dbReference type="EMBL" id="JAGIOO010000001">
    <property type="protein sequence ID" value="MBP2472802.1"/>
    <property type="molecule type" value="Genomic_DNA"/>
</dbReference>
<dbReference type="RefSeq" id="WP_209706577.1">
    <property type="nucleotide sequence ID" value="NZ_JAGIOO010000001.1"/>
</dbReference>
<comment type="caution">
    <text evidence="8">The sequence shown here is derived from an EMBL/GenBank/DDBJ whole genome shotgun (WGS) entry which is preliminary data.</text>
</comment>
<evidence type="ECO:0000313" key="9">
    <source>
        <dbReference type="Proteomes" id="UP001519363"/>
    </source>
</evidence>
<dbReference type="InterPro" id="IPR028202">
    <property type="entry name" value="Reductase_C"/>
</dbReference>
<dbReference type="Pfam" id="PF07992">
    <property type="entry name" value="Pyr_redox_2"/>
    <property type="match status" value="1"/>
</dbReference>
<dbReference type="SUPFAM" id="SSF51905">
    <property type="entry name" value="FAD/NAD(P)-binding domain"/>
    <property type="match status" value="2"/>
</dbReference>
<proteinExistence type="predicted"/>
<dbReference type="PRINTS" id="PR00411">
    <property type="entry name" value="PNDRDTASEI"/>
</dbReference>
<evidence type="ECO:0000256" key="4">
    <source>
        <dbReference type="ARBA" id="ARBA00023002"/>
    </source>
</evidence>
<dbReference type="InterPro" id="IPR050446">
    <property type="entry name" value="FAD-oxidoreductase/Apoptosis"/>
</dbReference>
<evidence type="ECO:0000256" key="3">
    <source>
        <dbReference type="ARBA" id="ARBA00022827"/>
    </source>
</evidence>
<dbReference type="InterPro" id="IPR036188">
    <property type="entry name" value="FAD/NAD-bd_sf"/>
</dbReference>
<dbReference type="Gene3D" id="3.50.50.60">
    <property type="entry name" value="FAD/NAD(P)-binding domain"/>
    <property type="match status" value="2"/>
</dbReference>
<dbReference type="SUPFAM" id="SSF55424">
    <property type="entry name" value="FAD/NAD-linked reductases, dimerisation (C-terminal) domain"/>
    <property type="match status" value="1"/>
</dbReference>
<feature type="domain" description="FAD/NAD(P)-binding" evidence="6">
    <location>
        <begin position="6"/>
        <end position="303"/>
    </location>
</feature>
<evidence type="ECO:0000259" key="6">
    <source>
        <dbReference type="Pfam" id="PF07992"/>
    </source>
</evidence>
<dbReference type="InterPro" id="IPR016156">
    <property type="entry name" value="FAD/NAD-linked_Rdtase_dimer_sf"/>
</dbReference>
<keyword evidence="2" id="KW-0285">Flavoprotein</keyword>
<protein>
    <submittedName>
        <fullName evidence="8">NADPH-dependent 2,4-dienoyl-CoA reductase/sulfur reductase-like enzyme</fullName>
    </submittedName>
</protein>
<evidence type="ECO:0000256" key="5">
    <source>
        <dbReference type="SAM" id="MobiDB-lite"/>
    </source>
</evidence>
<accession>A0ABS5A945</accession>
<dbReference type="Gene3D" id="3.30.390.30">
    <property type="match status" value="1"/>
</dbReference>
<evidence type="ECO:0000259" key="7">
    <source>
        <dbReference type="Pfam" id="PF14759"/>
    </source>
</evidence>
<name>A0ABS5A945_9PSEU</name>
<dbReference type="Proteomes" id="UP001519363">
    <property type="component" value="Unassembled WGS sequence"/>
</dbReference>
<organism evidence="8 9">
    <name type="scientific">Crossiella equi</name>
    <dbReference type="NCBI Taxonomy" id="130796"/>
    <lineage>
        <taxon>Bacteria</taxon>
        <taxon>Bacillati</taxon>
        <taxon>Actinomycetota</taxon>
        <taxon>Actinomycetes</taxon>
        <taxon>Pseudonocardiales</taxon>
        <taxon>Pseudonocardiaceae</taxon>
        <taxon>Crossiella</taxon>
    </lineage>
</organism>
<dbReference type="PANTHER" id="PTHR43557">
    <property type="entry name" value="APOPTOSIS-INDUCING FACTOR 1"/>
    <property type="match status" value="1"/>
</dbReference>
<keyword evidence="9" id="KW-1185">Reference proteome</keyword>
<keyword evidence="4" id="KW-0560">Oxidoreductase</keyword>
<gene>
    <name evidence="8" type="ORF">JOF53_001674</name>
</gene>
<dbReference type="PRINTS" id="PR00368">
    <property type="entry name" value="FADPNR"/>
</dbReference>